<dbReference type="EMBL" id="AZGZ01000002">
    <property type="protein sequence ID" value="KZZ97099.1"/>
    <property type="molecule type" value="Genomic_DNA"/>
</dbReference>
<name>A0A168CWT9_9EURO</name>
<proteinExistence type="predicted"/>
<reference evidence="2 3" key="1">
    <citation type="journal article" date="2016" name="Genome Biol. Evol.">
        <title>Divergent and convergent evolution of fungal pathogenicity.</title>
        <authorList>
            <person name="Shang Y."/>
            <person name="Xiao G."/>
            <person name="Zheng P."/>
            <person name="Cen K."/>
            <person name="Zhan S."/>
            <person name="Wang C."/>
        </authorList>
    </citation>
    <scope>NUCLEOTIDE SEQUENCE [LARGE SCALE GENOMIC DNA]</scope>
    <source>
        <strain evidence="2 3">ARSEF 7405</strain>
    </source>
</reference>
<dbReference type="InterPro" id="IPR029044">
    <property type="entry name" value="Nucleotide-diphossugar_trans"/>
</dbReference>
<dbReference type="Gene3D" id="3.90.550.10">
    <property type="entry name" value="Spore Coat Polysaccharide Biosynthesis Protein SpsA, Chain A"/>
    <property type="match status" value="1"/>
</dbReference>
<comment type="caution">
    <text evidence="2">The sequence shown here is derived from an EMBL/GenBank/DDBJ whole genome shotgun (WGS) entry which is preliminary data.</text>
</comment>
<evidence type="ECO:0000313" key="2">
    <source>
        <dbReference type="EMBL" id="KZZ97099.1"/>
    </source>
</evidence>
<dbReference type="AlphaFoldDB" id="A0A168CWT9"/>
<evidence type="ECO:0000313" key="3">
    <source>
        <dbReference type="Proteomes" id="UP000242877"/>
    </source>
</evidence>
<feature type="chain" id="PRO_5007896123" evidence="1">
    <location>
        <begin position="27"/>
        <end position="362"/>
    </location>
</feature>
<gene>
    <name evidence="2" type="ORF">AAP_00742</name>
</gene>
<dbReference type="InterPro" id="IPR050587">
    <property type="entry name" value="GNT1/Glycosyltrans_8"/>
</dbReference>
<organism evidence="2 3">
    <name type="scientific">Ascosphaera apis ARSEF 7405</name>
    <dbReference type="NCBI Taxonomy" id="392613"/>
    <lineage>
        <taxon>Eukaryota</taxon>
        <taxon>Fungi</taxon>
        <taxon>Dikarya</taxon>
        <taxon>Ascomycota</taxon>
        <taxon>Pezizomycotina</taxon>
        <taxon>Eurotiomycetes</taxon>
        <taxon>Eurotiomycetidae</taxon>
        <taxon>Onygenales</taxon>
        <taxon>Ascosphaeraceae</taxon>
        <taxon>Ascosphaera</taxon>
    </lineage>
</organism>
<sequence>MLNPRSVRVWLIILLVVLLTTNLVLFQQKTLTSGCVLSSNYDSQPDTLLSAGLQNEIQGDLGFSEALTGANTTHHVSEAWSKVAYVQYATDVTHLCNSVMIFESLHRLKSKPDRLLLYPSQYSSEGGELASKLLRKARNEYGVNLMPVELQTKTGTDPTWRDSYTKLLAFNQTQYDRVLSLDSDATILQPMDELFFLPSVPVAMPRAYWLYPEKPILGSHVLLVEPSSSEFRRVVEAIGRTGANEYDMEVLNNLYKDSAMVLPHRQYSLLTGEFRSKSHAAFLGNKEEIFDPEAVLKAAKYVHFSDWPVPKPFYEPEDDILKKYQPKCVRDYLRNIEDCRARSIWNALYVNFSQRQKVGFPV</sequence>
<keyword evidence="2" id="KW-0808">Transferase</keyword>
<accession>A0A168CWT9</accession>
<keyword evidence="3" id="KW-1185">Reference proteome</keyword>
<evidence type="ECO:0000256" key="1">
    <source>
        <dbReference type="SAM" id="SignalP"/>
    </source>
</evidence>
<dbReference type="SUPFAM" id="SSF53448">
    <property type="entry name" value="Nucleotide-diphospho-sugar transferases"/>
    <property type="match status" value="1"/>
</dbReference>
<dbReference type="Proteomes" id="UP000242877">
    <property type="component" value="Unassembled WGS sequence"/>
</dbReference>
<keyword evidence="1" id="KW-0732">Signal</keyword>
<dbReference type="PANTHER" id="PTHR11183">
    <property type="entry name" value="GLYCOGENIN SUBFAMILY MEMBER"/>
    <property type="match status" value="1"/>
</dbReference>
<dbReference type="GO" id="GO:0016740">
    <property type="term" value="F:transferase activity"/>
    <property type="evidence" value="ECO:0007669"/>
    <property type="project" value="UniProtKB-KW"/>
</dbReference>
<dbReference type="VEuPathDB" id="FungiDB:AAP_00742"/>
<feature type="signal peptide" evidence="1">
    <location>
        <begin position="1"/>
        <end position="26"/>
    </location>
</feature>
<dbReference type="OrthoDB" id="2014201at2759"/>
<protein>
    <submittedName>
        <fullName evidence="2">Glucose N-acetyltransferase</fullName>
    </submittedName>
</protein>